<evidence type="ECO:0000313" key="2">
    <source>
        <dbReference type="Ensembl" id="ENSPLOP00000022134.1"/>
    </source>
</evidence>
<feature type="region of interest" description="Disordered" evidence="1">
    <location>
        <begin position="1"/>
        <end position="20"/>
    </location>
</feature>
<feature type="compositionally biased region" description="Basic residues" evidence="1">
    <location>
        <begin position="248"/>
        <end position="261"/>
    </location>
</feature>
<dbReference type="InterPro" id="IPR027908">
    <property type="entry name" value="DUF4640"/>
</dbReference>
<feature type="compositionally biased region" description="Polar residues" evidence="1">
    <location>
        <begin position="164"/>
        <end position="197"/>
    </location>
</feature>
<evidence type="ECO:0000256" key="1">
    <source>
        <dbReference type="SAM" id="MobiDB-lite"/>
    </source>
</evidence>
<dbReference type="GeneTree" id="ENSGT00390000018322"/>
<organism evidence="2 3">
    <name type="scientific">Panthera leo</name>
    <name type="common">Lion</name>
    <dbReference type="NCBI Taxonomy" id="9689"/>
    <lineage>
        <taxon>Eukaryota</taxon>
        <taxon>Metazoa</taxon>
        <taxon>Chordata</taxon>
        <taxon>Craniata</taxon>
        <taxon>Vertebrata</taxon>
        <taxon>Euteleostomi</taxon>
        <taxon>Mammalia</taxon>
        <taxon>Eutheria</taxon>
        <taxon>Laurasiatheria</taxon>
        <taxon>Carnivora</taxon>
        <taxon>Feliformia</taxon>
        <taxon>Felidae</taxon>
        <taxon>Pantherinae</taxon>
        <taxon>Panthera</taxon>
    </lineage>
</organism>
<feature type="region of interest" description="Disordered" evidence="1">
    <location>
        <begin position="145"/>
        <end position="209"/>
    </location>
</feature>
<evidence type="ECO:0000313" key="3">
    <source>
        <dbReference type="Proteomes" id="UP000694399"/>
    </source>
</evidence>
<keyword evidence="3" id="KW-1185">Reference proteome</keyword>
<gene>
    <name evidence="2" type="primary">C12orf71</name>
</gene>
<protein>
    <submittedName>
        <fullName evidence="2">Chromosome 12 open reading frame 71</fullName>
    </submittedName>
</protein>
<reference evidence="2" key="1">
    <citation type="journal article" date="2019" name="bioRxiv">
        <title>Long live the king: chromosome-level assembly of the lion (Panthera leo) using linked-read, Hi-C, and long read data.</title>
        <authorList>
            <person name="Armstrong E.E."/>
            <person name="Taylor R.W."/>
            <person name="Miller D.E."/>
            <person name="Kaelin C."/>
            <person name="Barsh G."/>
            <person name="Hadly E.A."/>
            <person name="Petrov D."/>
        </authorList>
    </citation>
    <scope>NUCLEOTIDE SEQUENCE [LARGE SCALE GENOMIC DNA]</scope>
</reference>
<dbReference type="AlphaFoldDB" id="A0A8C9D8K3"/>
<dbReference type="Ensembl" id="ENSPLOT00000024439.1">
    <property type="protein sequence ID" value="ENSPLOP00000022134.1"/>
    <property type="gene ID" value="ENSPLOG00000016208.1"/>
</dbReference>
<name>A0A8C9D8K3_PANLE</name>
<dbReference type="Proteomes" id="UP000694399">
    <property type="component" value="Chromosome C1"/>
</dbReference>
<reference evidence="2" key="3">
    <citation type="submission" date="2025-09" db="UniProtKB">
        <authorList>
            <consortium name="Ensembl"/>
        </authorList>
    </citation>
    <scope>IDENTIFICATION</scope>
</reference>
<feature type="region of interest" description="Disordered" evidence="1">
    <location>
        <begin position="239"/>
        <end position="275"/>
    </location>
</feature>
<dbReference type="OMA" id="PPIQGTW"/>
<dbReference type="Pfam" id="PF15480">
    <property type="entry name" value="DUF4640"/>
    <property type="match status" value="1"/>
</dbReference>
<dbReference type="PANTHER" id="PTHR36462">
    <property type="entry name" value="CHROMOSOME 12 OPEN READING FRAME 71"/>
    <property type="match status" value="1"/>
</dbReference>
<proteinExistence type="predicted"/>
<dbReference type="PANTHER" id="PTHR36462:SF1">
    <property type="entry name" value="CHROMOSOME 12 OPEN READING FRAME 71"/>
    <property type="match status" value="1"/>
</dbReference>
<feature type="compositionally biased region" description="Polar residues" evidence="1">
    <location>
        <begin position="1"/>
        <end position="13"/>
    </location>
</feature>
<accession>A0A8C9D8K3</accession>
<reference evidence="2" key="2">
    <citation type="submission" date="2025-08" db="UniProtKB">
        <authorList>
            <consortium name="Ensembl"/>
        </authorList>
    </citation>
    <scope>IDENTIFICATION</scope>
</reference>
<sequence>MAHSSSSNDGTDYSCSSESNLSLSVGYFPCEDTSYKKTISREDVSSEGPSTFVPPIQGTWRTESTGRLLRRQDQIQDDPKQFCKLSITLAWDIDVGSNNSDSIVNWDINGVNWWVDKYPEENTQLTLSKLDGLVQKLEKLLENQKDDDDGSAFPESAQEEDFQLFSSSPPDRAQMTNQATHSQRTSTLDTSSVSSGQPEKPEKEGAHASTQAISCVNLRWVFHWLREQILSSLLGRQHPEEATEHPHQRARKKRLSHRGKRIQPQDSLELGHPLS</sequence>